<sequence>MSRRATTWRPGRDPRAVRHAAPAPMSPPHSAGRVVVVGAGVAGLAAATGLAERGVPVVLLEREDTVGGRVRSWDVQVPAPVARPSAAARLQALEEPPTGAAAAATVPAAMSRGFHAFFRQYYNLRALLRRADPGLEALVPLADYPLQLAGGPRDSFARVPRTPPWSVAGFVATSPSFPLRELARVDLDAALGLLDVSFPQTWRDYDGVSAAEVLDRLRFPDTARHLALEVFARSFFADPADFSGAELVAMFHAYFVGSAEGLLFDVPAGPYDEVLWRPLLRHLRALGVEVRTGREVRLLGEDGAGVRVHLDEGTALEADQVVLATERAALQRLVAGAEWLGDAPWRSRLA</sequence>
<name>W9GJV1_9MICO</name>
<evidence type="ECO:0000256" key="1">
    <source>
        <dbReference type="SAM" id="MobiDB-lite"/>
    </source>
</evidence>
<dbReference type="Gene3D" id="3.30.9.10">
    <property type="entry name" value="D-Amino Acid Oxidase, subunit A, domain 2"/>
    <property type="match status" value="1"/>
</dbReference>
<feature type="compositionally biased region" description="Low complexity" evidence="1">
    <location>
        <begin position="19"/>
        <end position="28"/>
    </location>
</feature>
<dbReference type="InterPro" id="IPR036188">
    <property type="entry name" value="FAD/NAD-bd_sf"/>
</dbReference>
<comment type="caution">
    <text evidence="3">The sequence shown here is derived from an EMBL/GenBank/DDBJ whole genome shotgun (WGS) entry which is preliminary data.</text>
</comment>
<keyword evidence="4" id="KW-1185">Reference proteome</keyword>
<dbReference type="AlphaFoldDB" id="W9GJV1"/>
<dbReference type="OrthoDB" id="7856496at2"/>
<reference evidence="4" key="1">
    <citation type="submission" date="2013-08" db="EMBL/GenBank/DDBJ databases">
        <title>Intrasporangium oryzae NRRL B-24470.</title>
        <authorList>
            <person name="Liu H."/>
            <person name="Wang G."/>
        </authorList>
    </citation>
    <scope>NUCLEOTIDE SEQUENCE [LARGE SCALE GENOMIC DNA]</scope>
    <source>
        <strain evidence="4">Q5-1</strain>
    </source>
</reference>
<dbReference type="RefSeq" id="WP_034721631.1">
    <property type="nucleotide sequence ID" value="NZ_AWQS01000316.1"/>
</dbReference>
<evidence type="ECO:0000313" key="4">
    <source>
        <dbReference type="Proteomes" id="UP000019494"/>
    </source>
</evidence>
<organism evidence="3 4">
    <name type="scientific">Intrasporangium chromatireducens Q5-1</name>
    <dbReference type="NCBI Taxonomy" id="584657"/>
    <lineage>
        <taxon>Bacteria</taxon>
        <taxon>Bacillati</taxon>
        <taxon>Actinomycetota</taxon>
        <taxon>Actinomycetes</taxon>
        <taxon>Micrococcales</taxon>
        <taxon>Intrasporangiaceae</taxon>
        <taxon>Intrasporangium</taxon>
    </lineage>
</organism>
<proteinExistence type="predicted"/>
<dbReference type="PRINTS" id="PR00419">
    <property type="entry name" value="ADXRDTASE"/>
</dbReference>
<dbReference type="InterPro" id="IPR050464">
    <property type="entry name" value="Zeta_carotene_desat/Oxidored"/>
</dbReference>
<dbReference type="Proteomes" id="UP000019494">
    <property type="component" value="Unassembled WGS sequence"/>
</dbReference>
<dbReference type="PANTHER" id="PTHR42923:SF43">
    <property type="entry name" value="AMINE OXIDASE"/>
    <property type="match status" value="1"/>
</dbReference>
<protein>
    <submittedName>
        <fullName evidence="3">Isorenieratene synthase</fullName>
    </submittedName>
</protein>
<feature type="non-terminal residue" evidence="3">
    <location>
        <position position="350"/>
    </location>
</feature>
<dbReference type="PANTHER" id="PTHR42923">
    <property type="entry name" value="PROTOPORPHYRINOGEN OXIDASE"/>
    <property type="match status" value="1"/>
</dbReference>
<evidence type="ECO:0000313" key="3">
    <source>
        <dbReference type="EMBL" id="EWT04164.1"/>
    </source>
</evidence>
<gene>
    <name evidence="3" type="ORF">N864_15495</name>
</gene>
<dbReference type="InterPro" id="IPR002937">
    <property type="entry name" value="Amino_oxidase"/>
</dbReference>
<feature type="region of interest" description="Disordered" evidence="1">
    <location>
        <begin position="1"/>
        <end position="28"/>
    </location>
</feature>
<dbReference type="SUPFAM" id="SSF51905">
    <property type="entry name" value="FAD/NAD(P)-binding domain"/>
    <property type="match status" value="1"/>
</dbReference>
<dbReference type="GO" id="GO:0016491">
    <property type="term" value="F:oxidoreductase activity"/>
    <property type="evidence" value="ECO:0007669"/>
    <property type="project" value="InterPro"/>
</dbReference>
<dbReference type="Pfam" id="PF01593">
    <property type="entry name" value="Amino_oxidase"/>
    <property type="match status" value="1"/>
</dbReference>
<evidence type="ECO:0000259" key="2">
    <source>
        <dbReference type="Pfam" id="PF01593"/>
    </source>
</evidence>
<accession>W9GJV1</accession>
<feature type="domain" description="Amine oxidase" evidence="2">
    <location>
        <begin position="41"/>
        <end position="331"/>
    </location>
</feature>
<dbReference type="Gene3D" id="3.50.50.60">
    <property type="entry name" value="FAD/NAD(P)-binding domain"/>
    <property type="match status" value="2"/>
</dbReference>
<dbReference type="EMBL" id="AWQS01000316">
    <property type="protein sequence ID" value="EWT04164.1"/>
    <property type="molecule type" value="Genomic_DNA"/>
</dbReference>